<keyword evidence="4 10" id="KW-0597">Phosphoprotein</keyword>
<evidence type="ECO:0000256" key="5">
    <source>
        <dbReference type="ARBA" id="ARBA00023012"/>
    </source>
</evidence>
<comment type="subcellular location">
    <subcellularLocation>
        <location evidence="1">Cytoplasm</location>
    </subcellularLocation>
</comment>
<evidence type="ECO:0000256" key="9">
    <source>
        <dbReference type="ARBA" id="ARBA00024867"/>
    </source>
</evidence>
<evidence type="ECO:0000256" key="1">
    <source>
        <dbReference type="ARBA" id="ARBA00004496"/>
    </source>
</evidence>
<dbReference type="AlphaFoldDB" id="A0A3E3ICQ4"/>
<evidence type="ECO:0000259" key="12">
    <source>
        <dbReference type="PROSITE" id="PS50110"/>
    </source>
</evidence>
<keyword evidence="8" id="KW-0804">Transcription</keyword>
<dbReference type="SUPFAM" id="SSF52172">
    <property type="entry name" value="CheY-like"/>
    <property type="match status" value="1"/>
</dbReference>
<feature type="domain" description="HTH araC/xylS-type" evidence="11">
    <location>
        <begin position="232"/>
        <end position="331"/>
    </location>
</feature>
<dbReference type="InterPro" id="IPR018060">
    <property type="entry name" value="HTH_AraC"/>
</dbReference>
<gene>
    <name evidence="13" type="ORF">DXC51_00505</name>
</gene>
<proteinExistence type="predicted"/>
<comment type="function">
    <text evidence="9">May play the central regulatory role in sporulation. It may be an element of the effector pathway responsible for the activation of sporulation genes in response to nutritional stress. Spo0A may act in concert with spo0H (a sigma factor) to control the expression of some genes that are critical to the sporulation process.</text>
</comment>
<dbReference type="Pfam" id="PF00072">
    <property type="entry name" value="Response_reg"/>
    <property type="match status" value="1"/>
</dbReference>
<dbReference type="InterPro" id="IPR011006">
    <property type="entry name" value="CheY-like_superfamily"/>
</dbReference>
<keyword evidence="7" id="KW-0238">DNA-binding</keyword>
<evidence type="ECO:0000256" key="7">
    <source>
        <dbReference type="ARBA" id="ARBA00023125"/>
    </source>
</evidence>
<evidence type="ECO:0000256" key="3">
    <source>
        <dbReference type="ARBA" id="ARBA00022490"/>
    </source>
</evidence>
<evidence type="ECO:0000256" key="10">
    <source>
        <dbReference type="PROSITE-ProRule" id="PRU00169"/>
    </source>
</evidence>
<dbReference type="InterPro" id="IPR051552">
    <property type="entry name" value="HptR"/>
</dbReference>
<dbReference type="InterPro" id="IPR001789">
    <property type="entry name" value="Sig_transdc_resp-reg_receiver"/>
</dbReference>
<dbReference type="SUPFAM" id="SSF46689">
    <property type="entry name" value="Homeodomain-like"/>
    <property type="match status" value="1"/>
</dbReference>
<dbReference type="CDD" id="cd17536">
    <property type="entry name" value="REC_YesN-like"/>
    <property type="match status" value="1"/>
</dbReference>
<reference evidence="13" key="1">
    <citation type="submission" date="2018-08" db="EMBL/GenBank/DDBJ databases">
        <title>A genome reference for cultivated species of the human gut microbiota.</title>
        <authorList>
            <person name="Zou Y."/>
            <person name="Xue W."/>
            <person name="Luo G."/>
        </authorList>
    </citation>
    <scope>NUCLEOTIDE SEQUENCE [LARGE SCALE GENOMIC DNA]</scope>
    <source>
        <strain evidence="13">TF05-5AC</strain>
    </source>
</reference>
<name>A0A3E3ICQ4_9FIRM</name>
<dbReference type="Proteomes" id="UP000260812">
    <property type="component" value="Unassembled WGS sequence"/>
</dbReference>
<dbReference type="PROSITE" id="PS50110">
    <property type="entry name" value="RESPONSE_REGULATORY"/>
    <property type="match status" value="1"/>
</dbReference>
<dbReference type="PANTHER" id="PTHR42713">
    <property type="entry name" value="HISTIDINE KINASE-RELATED"/>
    <property type="match status" value="1"/>
</dbReference>
<dbReference type="SMART" id="SM00448">
    <property type="entry name" value="REC"/>
    <property type="match status" value="1"/>
</dbReference>
<dbReference type="InterPro" id="IPR018062">
    <property type="entry name" value="HTH_AraC-typ_CS"/>
</dbReference>
<evidence type="ECO:0000256" key="4">
    <source>
        <dbReference type="ARBA" id="ARBA00022553"/>
    </source>
</evidence>
<evidence type="ECO:0000313" key="13">
    <source>
        <dbReference type="EMBL" id="RGE64854.1"/>
    </source>
</evidence>
<organism evidence="13 14">
    <name type="scientific">Eisenbergiella massiliensis</name>
    <dbReference type="NCBI Taxonomy" id="1720294"/>
    <lineage>
        <taxon>Bacteria</taxon>
        <taxon>Bacillati</taxon>
        <taxon>Bacillota</taxon>
        <taxon>Clostridia</taxon>
        <taxon>Lachnospirales</taxon>
        <taxon>Lachnospiraceae</taxon>
        <taxon>Eisenbergiella</taxon>
    </lineage>
</organism>
<keyword evidence="5" id="KW-0902">Two-component regulatory system</keyword>
<dbReference type="GO" id="GO:0000160">
    <property type="term" value="P:phosphorelay signal transduction system"/>
    <property type="evidence" value="ECO:0007669"/>
    <property type="project" value="UniProtKB-KW"/>
</dbReference>
<feature type="modified residue" description="4-aspartylphosphate" evidence="10">
    <location>
        <position position="61"/>
    </location>
</feature>
<keyword evidence="14" id="KW-1185">Reference proteome</keyword>
<sequence>MINRSKISVKILVVDDEKIILQGIAKLLKANSLVSEVYCAEDAFIALDFLKCHRVDVVVTDIRMPEMDGLEFIKEAKKQNFCNDFIILSGYAEFKYAQKAISYQVSEYILKPVEPDELNRAIQTVYHRKKSYDNTKVNIETLMKKIREKASDKNELEKLQTVIIELPEQYHPQSQKVRMLLQLVLFHIEQTKYIYSYVISSGFAPEETVANNLFKAFCNFGLGDAHPSAAIKALLITMEQYTDPEMCLDYVAKQLFMNTNYLSGLISKSIGISFHNFVRLLRVSYAQELLKSSSDYSIQMIGYKSGFGNTNMFFRTFRDITKMTPKSYQTGGK</sequence>
<dbReference type="EMBL" id="QVLV01000001">
    <property type="protein sequence ID" value="RGE64854.1"/>
    <property type="molecule type" value="Genomic_DNA"/>
</dbReference>
<keyword evidence="3" id="KW-0963">Cytoplasm</keyword>
<feature type="domain" description="Response regulatory" evidence="12">
    <location>
        <begin position="10"/>
        <end position="126"/>
    </location>
</feature>
<evidence type="ECO:0000256" key="2">
    <source>
        <dbReference type="ARBA" id="ARBA00018672"/>
    </source>
</evidence>
<dbReference type="Pfam" id="PF12833">
    <property type="entry name" value="HTH_18"/>
    <property type="match status" value="1"/>
</dbReference>
<dbReference type="Gene3D" id="3.40.50.2300">
    <property type="match status" value="1"/>
</dbReference>
<dbReference type="PROSITE" id="PS00041">
    <property type="entry name" value="HTH_ARAC_FAMILY_1"/>
    <property type="match status" value="1"/>
</dbReference>
<dbReference type="InterPro" id="IPR009057">
    <property type="entry name" value="Homeodomain-like_sf"/>
</dbReference>
<evidence type="ECO:0000256" key="8">
    <source>
        <dbReference type="ARBA" id="ARBA00023163"/>
    </source>
</evidence>
<evidence type="ECO:0000313" key="14">
    <source>
        <dbReference type="Proteomes" id="UP000260812"/>
    </source>
</evidence>
<dbReference type="GO" id="GO:0003700">
    <property type="term" value="F:DNA-binding transcription factor activity"/>
    <property type="evidence" value="ECO:0007669"/>
    <property type="project" value="InterPro"/>
</dbReference>
<keyword evidence="6" id="KW-0805">Transcription regulation</keyword>
<accession>A0A3E3ICQ4</accession>
<dbReference type="GO" id="GO:0043565">
    <property type="term" value="F:sequence-specific DNA binding"/>
    <property type="evidence" value="ECO:0007669"/>
    <property type="project" value="InterPro"/>
</dbReference>
<dbReference type="GO" id="GO:0005737">
    <property type="term" value="C:cytoplasm"/>
    <property type="evidence" value="ECO:0007669"/>
    <property type="project" value="UniProtKB-SubCell"/>
</dbReference>
<comment type="caution">
    <text evidence="13">The sequence shown here is derived from an EMBL/GenBank/DDBJ whole genome shotgun (WGS) entry which is preliminary data.</text>
</comment>
<evidence type="ECO:0000256" key="6">
    <source>
        <dbReference type="ARBA" id="ARBA00023015"/>
    </source>
</evidence>
<dbReference type="SMART" id="SM00342">
    <property type="entry name" value="HTH_ARAC"/>
    <property type="match status" value="1"/>
</dbReference>
<protein>
    <recommendedName>
        <fullName evidence="2">Stage 0 sporulation protein A homolog</fullName>
    </recommendedName>
</protein>
<dbReference type="Gene3D" id="1.10.10.60">
    <property type="entry name" value="Homeodomain-like"/>
    <property type="match status" value="2"/>
</dbReference>
<evidence type="ECO:0000259" key="11">
    <source>
        <dbReference type="PROSITE" id="PS01124"/>
    </source>
</evidence>
<dbReference type="PROSITE" id="PS01124">
    <property type="entry name" value="HTH_ARAC_FAMILY_2"/>
    <property type="match status" value="1"/>
</dbReference>
<dbReference type="PANTHER" id="PTHR42713:SF3">
    <property type="entry name" value="TRANSCRIPTIONAL REGULATORY PROTEIN HPTR"/>
    <property type="match status" value="1"/>
</dbReference>